<name>A0A0D8BCI3_9ACTN</name>
<sequence length="75" mass="8393">MLRVDPRQRTRLEQIIRNLGERTDEARTNGWQGEVEGLKVSLHAAQNKLATLDRAARNTPRPAPLGMPSIPPKTP</sequence>
<protein>
    <submittedName>
        <fullName evidence="2">Uncharacterized protein</fullName>
    </submittedName>
</protein>
<gene>
    <name evidence="2" type="ORF">FF36_04612</name>
</gene>
<dbReference type="Proteomes" id="UP000032545">
    <property type="component" value="Unassembled WGS sequence"/>
</dbReference>
<evidence type="ECO:0000256" key="1">
    <source>
        <dbReference type="SAM" id="MobiDB-lite"/>
    </source>
</evidence>
<reference evidence="3" key="1">
    <citation type="submission" date="2015-02" db="EMBL/GenBank/DDBJ databases">
        <title>Draft Genome of Frankia sp. CpI1-S.</title>
        <authorList>
            <person name="Oshone R.T."/>
            <person name="Ngom M."/>
            <person name="Ghodhbane-Gtari F."/>
            <person name="Gtari M."/>
            <person name="Morris K."/>
            <person name="Thomas K."/>
            <person name="Sen A."/>
            <person name="Tisa L.S."/>
        </authorList>
    </citation>
    <scope>NUCLEOTIDE SEQUENCE [LARGE SCALE GENOMIC DNA]</scope>
    <source>
        <strain evidence="3">CpI1-S</strain>
    </source>
</reference>
<evidence type="ECO:0000313" key="2">
    <source>
        <dbReference type="EMBL" id="KJE21107.1"/>
    </source>
</evidence>
<dbReference type="PATRIC" id="fig|1502723.3.peg.4560"/>
<dbReference type="EMBL" id="JYFN01000044">
    <property type="protein sequence ID" value="KJE21107.1"/>
    <property type="molecule type" value="Genomic_DNA"/>
</dbReference>
<comment type="caution">
    <text evidence="2">The sequence shown here is derived from an EMBL/GenBank/DDBJ whole genome shotgun (WGS) entry which is preliminary data.</text>
</comment>
<keyword evidence="3" id="KW-1185">Reference proteome</keyword>
<reference evidence="2 3" key="2">
    <citation type="journal article" date="2016" name="Genome Announc.">
        <title>Permanent Draft Genome Sequences for Two Variants of Frankia sp. Strain CpI1, the First Frankia Strain Isolated from Root Nodules of Comptonia peregrina.</title>
        <authorList>
            <person name="Oshone R."/>
            <person name="Hurst S.G.IV."/>
            <person name="Abebe-Akele F."/>
            <person name="Simpson S."/>
            <person name="Morris K."/>
            <person name="Thomas W.K."/>
            <person name="Tisa L.S."/>
        </authorList>
    </citation>
    <scope>NUCLEOTIDE SEQUENCE [LARGE SCALE GENOMIC DNA]</scope>
    <source>
        <strain evidence="3">CpI1-S</strain>
    </source>
</reference>
<proteinExistence type="predicted"/>
<feature type="region of interest" description="Disordered" evidence="1">
    <location>
        <begin position="53"/>
        <end position="75"/>
    </location>
</feature>
<organism evidence="2 3">
    <name type="scientific">Frankia torreyi</name>
    <dbReference type="NCBI Taxonomy" id="1856"/>
    <lineage>
        <taxon>Bacteria</taxon>
        <taxon>Bacillati</taxon>
        <taxon>Actinomycetota</taxon>
        <taxon>Actinomycetes</taxon>
        <taxon>Frankiales</taxon>
        <taxon>Frankiaceae</taxon>
        <taxon>Frankia</taxon>
    </lineage>
</organism>
<dbReference type="AlphaFoldDB" id="A0A0D8BCI3"/>
<evidence type="ECO:0000313" key="3">
    <source>
        <dbReference type="Proteomes" id="UP000032545"/>
    </source>
</evidence>
<feature type="compositionally biased region" description="Pro residues" evidence="1">
    <location>
        <begin position="61"/>
        <end position="75"/>
    </location>
</feature>
<accession>A0A0D8BCI3</accession>